<feature type="compositionally biased region" description="Basic and acidic residues" evidence="1">
    <location>
        <begin position="193"/>
        <end position="214"/>
    </location>
</feature>
<dbReference type="SUPFAM" id="SSF56219">
    <property type="entry name" value="DNase I-like"/>
    <property type="match status" value="1"/>
</dbReference>
<feature type="compositionally biased region" description="Basic and acidic residues" evidence="1">
    <location>
        <begin position="370"/>
        <end position="403"/>
    </location>
</feature>
<gene>
    <name evidence="4" type="primary">LOC101847300</name>
</gene>
<dbReference type="PANTHER" id="PTHR12121">
    <property type="entry name" value="CARBON CATABOLITE REPRESSOR PROTEIN 4"/>
    <property type="match status" value="1"/>
</dbReference>
<feature type="region of interest" description="Disordered" evidence="1">
    <location>
        <begin position="323"/>
        <end position="403"/>
    </location>
</feature>
<feature type="compositionally biased region" description="Polar residues" evidence="1">
    <location>
        <begin position="706"/>
        <end position="731"/>
    </location>
</feature>
<name>A0ABM0JB76_APLCA</name>
<sequence>MTRLRYLIWLKQTVSHRFLVLPFQSDWLFVSLLSSERTFYDPRALSIKRSAVLSNKKFRKAATGFRHASSSHSLVDLSRIRMADKKHRQDTGRYGSGRKGQGRAPLASSSKNLFRLDSFHIASRVQSVVGESKRNGVDAAADLPEEGELCESSTRLQKAKSKPKSEVHRPVYSPQRNDKEKQVNSHFFFQEQSRPKKYESWSKKGNRKRVDNKGRRGQSSKSPSLSSVQDDSPGGNVSSAVGVKGKDPDKTKAKRSRRHKKHSQVMHEGLSVKSGHPSSADSVVDEEKVMIISMRERSVPSGYNLMTSEGGNPVDFAEVEEGEIVEESDEIRGTCDGFVEQKRNHGNRRRRSGKRRRRKRSESQEDAATNDEKQRREKRHEFSRKTKRQRETERRDECRKEENDISVGSVSHLMSQARAPDVVRRFNKVRMEAGRKNADNYEVVCVSSSDEASSDRNVHPKAADSATETQPEIYREDEVTGTDCSNKNLEGKGQSFEYLENWTSHWGADISSIPLPPEAVKNTLEKSIQVASGGRNHQTKETDDSEQAKFSISKSPSEERSLGSNSAAKEAEACGSSCKTSQSDLWKSDLSSDARPLWLEALTSEAQAYATRQQTFSFSIQQQPQHRAINNPSQNVPTDRFQGWTDQDQHNSLPAQSLDQRRTLSNSNSQGAPKAFQSLSPQTQNQSIMNQESLPKRDFAYHQNIPNSSSQLLSPVSGLSSHSLKQNSEVSSLRPMTPGNSSGATGRDFDRRPFSAPQSPHCPPGNQHASPLSTSSSGHRQCQSDAVSWQQKPQGAGEDVAQKKSMQFPSCSEVTHSQRNWHTVRAMDDRVPGSLEFSVMSYNILSQNLLEFHPYLYGQCEKENLKWRNRGPALVQQILAHNADVLCLQEVQEDHWVSLLRGAFHAHGYRSFYKRKPGNKCDGCAVLYKADKFNLLRAVPVNMDRGGILDRENVGVIVLLEPRSDVYSGAVRRLCVATTHLLFNPRRGDVKLAQLVLFLAEIDKQAYLDPDCWPIEKCPDATGVGVPQSGQAKIDRDAEDRVRGPGAGARVTDASGVQFPSQGAKLKASLTGDRTADKCDIFGYEQMRESITGISGTASPRMEEDRDCTASKTAYCPIILCGDFNSEPWSDFYKFVTSGELQYQGLISRLICGQEEGQTLGTNLIIPRVLMPNHLKISEHCQFKHVADSRWYQTCRRKNKAGVPVGKRQPWASNTGRLHHAMNLKSAYRHFADCPGPVVKEVSTFHLRASCTVDYIFFSSGSCSRSHDRFKDSECFQHLQHSDSSRATANRLGYAVPRSVDRDCDNSVQCAMSVPDTSDNDALVLLSRYRLLTSEEVSRTGYMPNAMFPSDHLCLIARFLLR</sequence>
<dbReference type="InterPro" id="IPR036691">
    <property type="entry name" value="Endo/exonu/phosph_ase_sf"/>
</dbReference>
<dbReference type="InterPro" id="IPR050410">
    <property type="entry name" value="CCR4/nocturin_mRNA_transcr"/>
</dbReference>
<feature type="region of interest" description="Disordered" evidence="1">
    <location>
        <begin position="619"/>
        <end position="687"/>
    </location>
</feature>
<feature type="domain" description="Endonuclease/exonuclease/phosphatase" evidence="2">
    <location>
        <begin position="840"/>
        <end position="963"/>
    </location>
</feature>
<dbReference type="Pfam" id="PF03372">
    <property type="entry name" value="Exo_endo_phos"/>
    <property type="match status" value="1"/>
</dbReference>
<keyword evidence="3" id="KW-1185">Reference proteome</keyword>
<evidence type="ECO:0000256" key="1">
    <source>
        <dbReference type="SAM" id="MobiDB-lite"/>
    </source>
</evidence>
<evidence type="ECO:0000313" key="4">
    <source>
        <dbReference type="RefSeq" id="XP_005089652.1"/>
    </source>
</evidence>
<feature type="compositionally biased region" description="Basic residues" evidence="1">
    <location>
        <begin position="344"/>
        <end position="360"/>
    </location>
</feature>
<feature type="region of interest" description="Disordered" evidence="1">
    <location>
        <begin position="84"/>
        <end position="107"/>
    </location>
</feature>
<organism evidence="3 4">
    <name type="scientific">Aplysia californica</name>
    <name type="common">California sea hare</name>
    <dbReference type="NCBI Taxonomy" id="6500"/>
    <lineage>
        <taxon>Eukaryota</taxon>
        <taxon>Metazoa</taxon>
        <taxon>Spiralia</taxon>
        <taxon>Lophotrochozoa</taxon>
        <taxon>Mollusca</taxon>
        <taxon>Gastropoda</taxon>
        <taxon>Heterobranchia</taxon>
        <taxon>Euthyneura</taxon>
        <taxon>Tectipleura</taxon>
        <taxon>Aplysiida</taxon>
        <taxon>Aplysioidea</taxon>
        <taxon>Aplysiidae</taxon>
        <taxon>Aplysia</taxon>
    </lineage>
</organism>
<accession>A0ABM0JB76</accession>
<feature type="compositionally biased region" description="Low complexity" evidence="1">
    <location>
        <begin position="219"/>
        <end position="233"/>
    </location>
</feature>
<dbReference type="InterPro" id="IPR005135">
    <property type="entry name" value="Endo/exonuclease/phosphatase"/>
</dbReference>
<proteinExistence type="predicted"/>
<feature type="compositionally biased region" description="Polar residues" evidence="1">
    <location>
        <begin position="619"/>
        <end position="637"/>
    </location>
</feature>
<dbReference type="GeneID" id="101847300"/>
<feature type="region of interest" description="Disordered" evidence="1">
    <location>
        <begin position="451"/>
        <end position="470"/>
    </location>
</feature>
<feature type="compositionally biased region" description="Polar residues" evidence="1">
    <location>
        <begin position="644"/>
        <end position="687"/>
    </location>
</feature>
<evidence type="ECO:0000259" key="2">
    <source>
        <dbReference type="Pfam" id="PF03372"/>
    </source>
</evidence>
<dbReference type="PANTHER" id="PTHR12121:SF34">
    <property type="entry name" value="PROTEIN ANGEL"/>
    <property type="match status" value="1"/>
</dbReference>
<feature type="region of interest" description="Disordered" evidence="1">
    <location>
        <begin position="530"/>
        <end position="568"/>
    </location>
</feature>
<feature type="compositionally biased region" description="Basic and acidic residues" evidence="1">
    <location>
        <begin position="453"/>
        <end position="462"/>
    </location>
</feature>
<feature type="compositionally biased region" description="Polar residues" evidence="1">
    <location>
        <begin position="767"/>
        <end position="793"/>
    </location>
</feature>
<dbReference type="Proteomes" id="UP000694888">
    <property type="component" value="Unplaced"/>
</dbReference>
<protein>
    <submittedName>
        <fullName evidence="4">Uncharacterized protein LOC101847300</fullName>
    </submittedName>
</protein>
<dbReference type="RefSeq" id="XP_005089652.1">
    <property type="nucleotide sequence ID" value="XM_005089595.3"/>
</dbReference>
<reference evidence="4" key="1">
    <citation type="submission" date="2025-08" db="UniProtKB">
        <authorList>
            <consortium name="RefSeq"/>
        </authorList>
    </citation>
    <scope>IDENTIFICATION</scope>
</reference>
<evidence type="ECO:0000313" key="3">
    <source>
        <dbReference type="Proteomes" id="UP000694888"/>
    </source>
</evidence>
<feature type="region of interest" description="Disordered" evidence="1">
    <location>
        <begin position="146"/>
        <end position="283"/>
    </location>
</feature>
<feature type="region of interest" description="Disordered" evidence="1">
    <location>
        <begin position="706"/>
        <end position="806"/>
    </location>
</feature>
<dbReference type="Gene3D" id="3.60.10.10">
    <property type="entry name" value="Endonuclease/exonuclease/phosphatase"/>
    <property type="match status" value="1"/>
</dbReference>
<feature type="compositionally biased region" description="Basic residues" evidence="1">
    <location>
        <begin position="252"/>
        <end position="264"/>
    </location>
</feature>